<name>A0AAP2GWI1_9BACT</name>
<dbReference type="InterPro" id="IPR002734">
    <property type="entry name" value="RibDG_C"/>
</dbReference>
<evidence type="ECO:0000313" key="3">
    <source>
        <dbReference type="Proteomes" id="UP001319080"/>
    </source>
</evidence>
<dbReference type="GO" id="GO:0008703">
    <property type="term" value="F:5-amino-6-(5-phosphoribosylamino)uracil reductase activity"/>
    <property type="evidence" value="ECO:0007669"/>
    <property type="project" value="InterPro"/>
</dbReference>
<comment type="caution">
    <text evidence="2">The sequence shown here is derived from an EMBL/GenBank/DDBJ whole genome shotgun (WGS) entry which is preliminary data.</text>
</comment>
<gene>
    <name evidence="2" type="ORF">KK062_20670</name>
</gene>
<feature type="domain" description="Bacterial bifunctional deaminase-reductase C-terminal" evidence="1">
    <location>
        <begin position="3"/>
        <end position="174"/>
    </location>
</feature>
<dbReference type="AlphaFoldDB" id="A0AAP2GWI1"/>
<dbReference type="PANTHER" id="PTHR38011">
    <property type="entry name" value="DIHYDROFOLATE REDUCTASE FAMILY PROTEIN (AFU_ORTHOLOGUE AFUA_8G06820)"/>
    <property type="match status" value="1"/>
</dbReference>
<protein>
    <submittedName>
        <fullName evidence="2">Dihydrofolate reductase family protein</fullName>
    </submittedName>
</protein>
<accession>A0AAP2GWI1</accession>
<evidence type="ECO:0000259" key="1">
    <source>
        <dbReference type="Pfam" id="PF01872"/>
    </source>
</evidence>
<dbReference type="RefSeq" id="WP_254086242.1">
    <property type="nucleotide sequence ID" value="NZ_JAHESE010000024.1"/>
</dbReference>
<reference evidence="2 3" key="1">
    <citation type="submission" date="2021-05" db="EMBL/GenBank/DDBJ databases">
        <title>A Polyphasic approach of four new species of the genus Ohtaekwangia: Ohtaekwangia histidinii sp. nov., Ohtaekwangia cretensis sp. nov., Ohtaekwangia indiensis sp. nov., Ohtaekwangia reichenbachii sp. nov. from diverse environment.</title>
        <authorList>
            <person name="Octaviana S."/>
        </authorList>
    </citation>
    <scope>NUCLEOTIDE SEQUENCE [LARGE SCALE GENOMIC DNA]</scope>
    <source>
        <strain evidence="2 3">PWU5</strain>
    </source>
</reference>
<dbReference type="Proteomes" id="UP001319080">
    <property type="component" value="Unassembled WGS sequence"/>
</dbReference>
<dbReference type="GO" id="GO:0009231">
    <property type="term" value="P:riboflavin biosynthetic process"/>
    <property type="evidence" value="ECO:0007669"/>
    <property type="project" value="InterPro"/>
</dbReference>
<evidence type="ECO:0000313" key="2">
    <source>
        <dbReference type="EMBL" id="MBT1710667.1"/>
    </source>
</evidence>
<dbReference type="SUPFAM" id="SSF53597">
    <property type="entry name" value="Dihydrofolate reductase-like"/>
    <property type="match status" value="1"/>
</dbReference>
<keyword evidence="3" id="KW-1185">Reference proteome</keyword>
<organism evidence="2 3">
    <name type="scientific">Dawidia cretensis</name>
    <dbReference type="NCBI Taxonomy" id="2782350"/>
    <lineage>
        <taxon>Bacteria</taxon>
        <taxon>Pseudomonadati</taxon>
        <taxon>Bacteroidota</taxon>
        <taxon>Cytophagia</taxon>
        <taxon>Cytophagales</taxon>
        <taxon>Chryseotaleaceae</taxon>
        <taxon>Dawidia</taxon>
    </lineage>
</organism>
<dbReference type="Gene3D" id="3.40.430.10">
    <property type="entry name" value="Dihydrofolate Reductase, subunit A"/>
    <property type="match status" value="1"/>
</dbReference>
<dbReference type="InterPro" id="IPR050765">
    <property type="entry name" value="Riboflavin_Biosynth_HTPR"/>
</dbReference>
<dbReference type="EMBL" id="JAHESE010000024">
    <property type="protein sequence ID" value="MBT1710667.1"/>
    <property type="molecule type" value="Genomic_DNA"/>
</dbReference>
<dbReference type="Pfam" id="PF01872">
    <property type="entry name" value="RibD_C"/>
    <property type="match status" value="1"/>
</dbReference>
<dbReference type="PANTHER" id="PTHR38011:SF11">
    <property type="entry name" value="2,5-DIAMINO-6-RIBOSYLAMINO-4(3H)-PYRIMIDINONE 5'-PHOSPHATE REDUCTASE"/>
    <property type="match status" value="1"/>
</dbReference>
<sequence length="184" mass="20718">MRKLKLQMQITIDGFIAGPAGEMDWMTSDWDEGLKQHVRDITDPVDCILLGRKLAEGLIPYWASHPQEEGAEKINTTSKIVFTKTLSTSPWENTTLAKGELVEEITKLKKQPGKDMLVYGGANFVSALIRYDLIDDYHLLVDSVAIGKGLPIFHNLTTTQNFKLIKSSPFPCGITAQHYRRREV</sequence>
<proteinExistence type="predicted"/>
<dbReference type="InterPro" id="IPR024072">
    <property type="entry name" value="DHFR-like_dom_sf"/>
</dbReference>